<name>A0ABV6GF31_9BACI</name>
<dbReference type="RefSeq" id="WP_378933871.1">
    <property type="nucleotide sequence ID" value="NZ_JBHLVO010000007.1"/>
</dbReference>
<dbReference type="Gene3D" id="3.40.50.720">
    <property type="entry name" value="NAD(P)-binding Rossmann-like Domain"/>
    <property type="match status" value="1"/>
</dbReference>
<dbReference type="InterPro" id="IPR036291">
    <property type="entry name" value="NAD(P)-bd_dom_sf"/>
</dbReference>
<reference evidence="2 3" key="1">
    <citation type="submission" date="2024-09" db="EMBL/GenBank/DDBJ databases">
        <authorList>
            <person name="Sun Q."/>
            <person name="Mori K."/>
        </authorList>
    </citation>
    <scope>NUCLEOTIDE SEQUENCE [LARGE SCALE GENOMIC DNA]</scope>
    <source>
        <strain evidence="2 3">CCM 7228</strain>
    </source>
</reference>
<evidence type="ECO:0000313" key="3">
    <source>
        <dbReference type="Proteomes" id="UP001589854"/>
    </source>
</evidence>
<dbReference type="InterPro" id="IPR050177">
    <property type="entry name" value="Lipid_A_modif_metabolic_enz"/>
</dbReference>
<dbReference type="EMBL" id="JBHLVO010000007">
    <property type="protein sequence ID" value="MFC0272001.1"/>
    <property type="molecule type" value="Genomic_DNA"/>
</dbReference>
<dbReference type="Proteomes" id="UP001589854">
    <property type="component" value="Unassembled WGS sequence"/>
</dbReference>
<sequence>MKKVAVFGVQTFLGFAFCEHLLSQGIEVEGVIVEPIEREHKARFEERLMNIGRNSLLKIDNSVQIDEKLKEIDMIVYCCDDLVEENCSNADLKNLQKATTLSKVNKIPFVLLSSHHVYGEKRELLEDETAPKATSVKGKHQKTCENHLKNEINHDSYAIFRFPTLYGPWQPVNESIHLMLMNKHIDLLNLPLSIVEDLVYIDDAVQTLWHLVNEKLNGQILHIYDSDSIDNEQEPPKSQLSNERKYKMRKKISLQEGLNRQLDHIVQFEEK</sequence>
<evidence type="ECO:0000313" key="2">
    <source>
        <dbReference type="EMBL" id="MFC0272001.1"/>
    </source>
</evidence>
<evidence type="ECO:0000259" key="1">
    <source>
        <dbReference type="Pfam" id="PF01370"/>
    </source>
</evidence>
<accession>A0ABV6GF31</accession>
<protein>
    <submittedName>
        <fullName evidence="2">NAD-dependent epimerase/dehydratase family protein</fullName>
    </submittedName>
</protein>
<proteinExistence type="predicted"/>
<dbReference type="InterPro" id="IPR001509">
    <property type="entry name" value="Epimerase_deHydtase"/>
</dbReference>
<gene>
    <name evidence="2" type="ORF">ACFFIX_11110</name>
</gene>
<organism evidence="2 3">
    <name type="scientific">Metabacillus herbersteinensis</name>
    <dbReference type="NCBI Taxonomy" id="283816"/>
    <lineage>
        <taxon>Bacteria</taxon>
        <taxon>Bacillati</taxon>
        <taxon>Bacillota</taxon>
        <taxon>Bacilli</taxon>
        <taxon>Bacillales</taxon>
        <taxon>Bacillaceae</taxon>
        <taxon>Metabacillus</taxon>
    </lineage>
</organism>
<comment type="caution">
    <text evidence="2">The sequence shown here is derived from an EMBL/GenBank/DDBJ whole genome shotgun (WGS) entry which is preliminary data.</text>
</comment>
<dbReference type="PANTHER" id="PTHR43245">
    <property type="entry name" value="BIFUNCTIONAL POLYMYXIN RESISTANCE PROTEIN ARNA"/>
    <property type="match status" value="1"/>
</dbReference>
<dbReference type="Pfam" id="PF01370">
    <property type="entry name" value="Epimerase"/>
    <property type="match status" value="1"/>
</dbReference>
<feature type="domain" description="NAD-dependent epimerase/dehydratase" evidence="1">
    <location>
        <begin position="5"/>
        <end position="219"/>
    </location>
</feature>
<keyword evidence="3" id="KW-1185">Reference proteome</keyword>
<dbReference type="SUPFAM" id="SSF51735">
    <property type="entry name" value="NAD(P)-binding Rossmann-fold domains"/>
    <property type="match status" value="1"/>
</dbReference>